<protein>
    <submittedName>
        <fullName evidence="2">Uncharacterized protein</fullName>
    </submittedName>
</protein>
<sequence>KGTIFHIATLNILNITDLSNEQQSLSNLMTNKTYLKCIAALKRLPQQKTVEHFNFNPKSEEKTDKKTFRSSELNSTDIVRTDQTFDSSDQTTNAENIPDTTLTINNLENTSSGVIKKQYYNKSKKK</sequence>
<dbReference type="EMBL" id="GEDC01001677">
    <property type="protein sequence ID" value="JAS35621.1"/>
    <property type="molecule type" value="Transcribed_RNA"/>
</dbReference>
<proteinExistence type="predicted"/>
<feature type="compositionally biased region" description="Low complexity" evidence="1">
    <location>
        <begin position="81"/>
        <end position="92"/>
    </location>
</feature>
<feature type="non-terminal residue" evidence="2">
    <location>
        <position position="1"/>
    </location>
</feature>
<organism evidence="2">
    <name type="scientific">Clastoptera arizonana</name>
    <name type="common">Arizona spittle bug</name>
    <dbReference type="NCBI Taxonomy" id="38151"/>
    <lineage>
        <taxon>Eukaryota</taxon>
        <taxon>Metazoa</taxon>
        <taxon>Ecdysozoa</taxon>
        <taxon>Arthropoda</taxon>
        <taxon>Hexapoda</taxon>
        <taxon>Insecta</taxon>
        <taxon>Pterygota</taxon>
        <taxon>Neoptera</taxon>
        <taxon>Paraneoptera</taxon>
        <taxon>Hemiptera</taxon>
        <taxon>Auchenorrhyncha</taxon>
        <taxon>Cercopoidea</taxon>
        <taxon>Clastopteridae</taxon>
        <taxon>Clastoptera</taxon>
    </lineage>
</organism>
<gene>
    <name evidence="2" type="ORF">g.45275</name>
</gene>
<evidence type="ECO:0000256" key="1">
    <source>
        <dbReference type="SAM" id="MobiDB-lite"/>
    </source>
</evidence>
<feature type="non-terminal residue" evidence="2">
    <location>
        <position position="126"/>
    </location>
</feature>
<evidence type="ECO:0000313" key="2">
    <source>
        <dbReference type="EMBL" id="JAS35621.1"/>
    </source>
</evidence>
<reference evidence="2" key="1">
    <citation type="submission" date="2015-12" db="EMBL/GenBank/DDBJ databases">
        <title>De novo transcriptome assembly of four potential Pierce s Disease insect vectors from Arizona vineyards.</title>
        <authorList>
            <person name="Tassone E.E."/>
        </authorList>
    </citation>
    <scope>NUCLEOTIDE SEQUENCE</scope>
</reference>
<feature type="region of interest" description="Disordered" evidence="1">
    <location>
        <begin position="79"/>
        <end position="104"/>
    </location>
</feature>
<feature type="compositionally biased region" description="Polar residues" evidence="1">
    <location>
        <begin position="93"/>
        <end position="104"/>
    </location>
</feature>
<accession>A0A1B6ECG4</accession>
<dbReference type="AlphaFoldDB" id="A0A1B6ECG4"/>
<name>A0A1B6ECG4_9HEMI</name>